<name>G2G4A6_9ACTN</name>
<reference evidence="1 2" key="1">
    <citation type="submission" date="2011-08" db="EMBL/GenBank/DDBJ databases">
        <authorList>
            <person name="Lin Y."/>
            <person name="Hao X."/>
            <person name="Johnstone L."/>
            <person name="Miller S.J."/>
            <person name="Wei G."/>
            <person name="Rensing C."/>
        </authorList>
    </citation>
    <scope>NUCLEOTIDE SEQUENCE [LARGE SCALE GENOMIC DNA]</scope>
    <source>
        <strain evidence="1 2">K42</strain>
    </source>
</reference>
<sequence>MHVLCSGLGGAGIRNSGEAETLRRNLQHLRDLAQHSHVLGTSAALQAAHLRLVISKRGGNVPLRAPL</sequence>
<accession>G2G4A6</accession>
<organism evidence="1 2">
    <name type="scientific">Streptomyces zinciresistens K42</name>
    <dbReference type="NCBI Taxonomy" id="700597"/>
    <lineage>
        <taxon>Bacteria</taxon>
        <taxon>Bacillati</taxon>
        <taxon>Actinomycetota</taxon>
        <taxon>Actinomycetes</taxon>
        <taxon>Kitasatosporales</taxon>
        <taxon>Streptomycetaceae</taxon>
        <taxon>Streptomyces</taxon>
    </lineage>
</organism>
<dbReference type="AlphaFoldDB" id="G2G4A6"/>
<gene>
    <name evidence="1" type="ORF">SZN_01539</name>
</gene>
<dbReference type="Proteomes" id="UP000004217">
    <property type="component" value="Unassembled WGS sequence"/>
</dbReference>
<evidence type="ECO:0000313" key="1">
    <source>
        <dbReference type="EMBL" id="EGX61581.1"/>
    </source>
</evidence>
<protein>
    <submittedName>
        <fullName evidence="1">Uncharacterized protein</fullName>
    </submittedName>
</protein>
<keyword evidence="2" id="KW-1185">Reference proteome</keyword>
<proteinExistence type="predicted"/>
<dbReference type="EMBL" id="AGBF01000002">
    <property type="protein sequence ID" value="EGX61581.1"/>
    <property type="molecule type" value="Genomic_DNA"/>
</dbReference>
<evidence type="ECO:0000313" key="2">
    <source>
        <dbReference type="Proteomes" id="UP000004217"/>
    </source>
</evidence>
<comment type="caution">
    <text evidence="1">The sequence shown here is derived from an EMBL/GenBank/DDBJ whole genome shotgun (WGS) entry which is preliminary data.</text>
</comment>